<proteinExistence type="predicted"/>
<keyword evidence="2" id="KW-1185">Reference proteome</keyword>
<dbReference type="EMBL" id="CP104003">
    <property type="protein sequence ID" value="UWM52892.1"/>
    <property type="molecule type" value="Genomic_DNA"/>
</dbReference>
<organism evidence="1 2">
    <name type="scientific">Salinirubellus salinus</name>
    <dbReference type="NCBI Taxonomy" id="1364945"/>
    <lineage>
        <taxon>Archaea</taxon>
        <taxon>Methanobacteriati</taxon>
        <taxon>Methanobacteriota</taxon>
        <taxon>Stenosarchaea group</taxon>
        <taxon>Halobacteria</taxon>
        <taxon>Halobacteriales</taxon>
        <taxon>Natronomonadaceae</taxon>
        <taxon>Salinirubellus</taxon>
    </lineage>
</organism>
<accession>A0A9E7U9B6</accession>
<evidence type="ECO:0000313" key="1">
    <source>
        <dbReference type="EMBL" id="UWM52892.1"/>
    </source>
</evidence>
<gene>
    <name evidence="1" type="ORF">N0B31_12110</name>
</gene>
<evidence type="ECO:0000313" key="2">
    <source>
        <dbReference type="Proteomes" id="UP001057580"/>
    </source>
</evidence>
<reference evidence="1" key="1">
    <citation type="submission" date="2022-09" db="EMBL/GenBank/DDBJ databases">
        <title>Diverse halophilic archaea isolated from saline environments.</title>
        <authorList>
            <person name="Cui H.-L."/>
        </authorList>
    </citation>
    <scope>NUCLEOTIDE SEQUENCE</scope>
    <source>
        <strain evidence="1">ZS-35-S2</strain>
    </source>
</reference>
<dbReference type="GeneID" id="74943178"/>
<dbReference type="KEGG" id="ssai:N0B31_12110"/>
<name>A0A9E7U9B6_9EURY</name>
<protein>
    <submittedName>
        <fullName evidence="1">DUF6276 family protein</fullName>
    </submittedName>
</protein>
<dbReference type="Proteomes" id="UP001057580">
    <property type="component" value="Chromosome"/>
</dbReference>
<dbReference type="InterPro" id="IPR046243">
    <property type="entry name" value="DUF6276"/>
</dbReference>
<dbReference type="Pfam" id="PF19792">
    <property type="entry name" value="DUF6276"/>
    <property type="match status" value="1"/>
</dbReference>
<dbReference type="RefSeq" id="WP_260591887.1">
    <property type="nucleotide sequence ID" value="NZ_CP104003.1"/>
</dbReference>
<sequence>MQCPDCNGQVATFDVPENLREHLPKPVPTAGLCTRCLALHPTDEGGDPEFIDLEAFPEDPDAAISLAIAIGLLDSLALNRASIETLFRRVAEAGEDPFLALDRLSTSGAVQPRVDLVARKQQIEQLMSS</sequence>
<dbReference type="AlphaFoldDB" id="A0A9E7U9B6"/>